<sequence length="69" mass="8488">YRFADEIDKLMDTYWDDETQDVIDRAKNHADKYYSWDYRAPKWIEMFELMDIEDELEEQSDAERVSTVL</sequence>
<feature type="non-terminal residue" evidence="1">
    <location>
        <position position="1"/>
    </location>
</feature>
<accession>A0A382XXU8</accession>
<name>A0A382XXU8_9ZZZZ</name>
<dbReference type="AlphaFoldDB" id="A0A382XXU8"/>
<gene>
    <name evidence="1" type="ORF">METZ01_LOCUS428710</name>
</gene>
<protein>
    <submittedName>
        <fullName evidence="1">Uncharacterized protein</fullName>
    </submittedName>
</protein>
<proteinExistence type="predicted"/>
<reference evidence="1" key="1">
    <citation type="submission" date="2018-05" db="EMBL/GenBank/DDBJ databases">
        <authorList>
            <person name="Lanie J.A."/>
            <person name="Ng W.-L."/>
            <person name="Kazmierczak K.M."/>
            <person name="Andrzejewski T.M."/>
            <person name="Davidsen T.M."/>
            <person name="Wayne K.J."/>
            <person name="Tettelin H."/>
            <person name="Glass J.I."/>
            <person name="Rusch D."/>
            <person name="Podicherti R."/>
            <person name="Tsui H.-C.T."/>
            <person name="Winkler M.E."/>
        </authorList>
    </citation>
    <scope>NUCLEOTIDE SEQUENCE</scope>
</reference>
<evidence type="ECO:0000313" key="1">
    <source>
        <dbReference type="EMBL" id="SVD75856.1"/>
    </source>
</evidence>
<dbReference type="EMBL" id="UINC01171339">
    <property type="protein sequence ID" value="SVD75856.1"/>
    <property type="molecule type" value="Genomic_DNA"/>
</dbReference>
<organism evidence="1">
    <name type="scientific">marine metagenome</name>
    <dbReference type="NCBI Taxonomy" id="408172"/>
    <lineage>
        <taxon>unclassified sequences</taxon>
        <taxon>metagenomes</taxon>
        <taxon>ecological metagenomes</taxon>
    </lineage>
</organism>